<evidence type="ECO:0000256" key="6">
    <source>
        <dbReference type="ARBA" id="ARBA00022679"/>
    </source>
</evidence>
<dbReference type="Pfam" id="PF22528">
    <property type="entry name" value="PRMT_C"/>
    <property type="match status" value="1"/>
</dbReference>
<evidence type="ECO:0000256" key="11">
    <source>
        <dbReference type="ARBA" id="ARBA00023242"/>
    </source>
</evidence>
<keyword evidence="6 13" id="KW-0808">Transferase</keyword>
<proteinExistence type="predicted"/>
<dbReference type="GO" id="GO:0032259">
    <property type="term" value="P:methylation"/>
    <property type="evidence" value="ECO:0007669"/>
    <property type="project" value="UniProtKB-KW"/>
</dbReference>
<reference evidence="15" key="1">
    <citation type="submission" date="2023-03" db="EMBL/GenBank/DDBJ databases">
        <title>Mating type loci evolution in Malassezia.</title>
        <authorList>
            <person name="Coelho M.A."/>
        </authorList>
    </citation>
    <scope>NUCLEOTIDE SEQUENCE</scope>
    <source>
        <strain evidence="15">CBS 9557</strain>
    </source>
</reference>
<evidence type="ECO:0000259" key="14">
    <source>
        <dbReference type="Pfam" id="PF22528"/>
    </source>
</evidence>
<evidence type="ECO:0000256" key="4">
    <source>
        <dbReference type="ARBA" id="ARBA00022490"/>
    </source>
</evidence>
<dbReference type="EC" id="2.1.1.319" evidence="3"/>
<feature type="domain" description="Protein arginine N-methyltransferase" evidence="14">
    <location>
        <begin position="207"/>
        <end position="361"/>
    </location>
</feature>
<dbReference type="PROSITE" id="PS51678">
    <property type="entry name" value="SAM_MT_PRMT"/>
    <property type="match status" value="1"/>
</dbReference>
<gene>
    <name evidence="15" type="ORF">MNAN1_003187</name>
</gene>
<dbReference type="Proteomes" id="UP001213623">
    <property type="component" value="Chromosome 6"/>
</dbReference>
<keyword evidence="9" id="KW-0805">Transcription regulation</keyword>
<evidence type="ECO:0000313" key="16">
    <source>
        <dbReference type="Proteomes" id="UP001213623"/>
    </source>
</evidence>
<comment type="subcellular location">
    <subcellularLocation>
        <location evidence="2">Cytoplasm</location>
    </subcellularLocation>
    <subcellularLocation>
        <location evidence="1">Nucleus</location>
    </subcellularLocation>
</comment>
<dbReference type="GO" id="GO:0005737">
    <property type="term" value="C:cytoplasm"/>
    <property type="evidence" value="ECO:0007669"/>
    <property type="project" value="UniProtKB-SubCell"/>
</dbReference>
<evidence type="ECO:0000256" key="2">
    <source>
        <dbReference type="ARBA" id="ARBA00004496"/>
    </source>
</evidence>
<evidence type="ECO:0000256" key="5">
    <source>
        <dbReference type="ARBA" id="ARBA00022603"/>
    </source>
</evidence>
<evidence type="ECO:0000256" key="9">
    <source>
        <dbReference type="ARBA" id="ARBA00023015"/>
    </source>
</evidence>
<dbReference type="PANTHER" id="PTHR11006">
    <property type="entry name" value="PROTEIN ARGININE N-METHYLTRANSFERASE"/>
    <property type="match status" value="1"/>
</dbReference>
<name>A0AAF0EP52_9BASI</name>
<evidence type="ECO:0000256" key="12">
    <source>
        <dbReference type="ARBA" id="ARBA00049086"/>
    </source>
</evidence>
<dbReference type="InterPro" id="IPR055135">
    <property type="entry name" value="PRMT_dom"/>
</dbReference>
<comment type="catalytic activity">
    <reaction evidence="12">
        <text>L-arginyl-[protein] + 2 S-adenosyl-L-methionine = N(omega),N(omega)-dimethyl-L-arginyl-[protein] + 2 S-adenosyl-L-homocysteine + 2 H(+)</text>
        <dbReference type="Rhea" id="RHEA:48096"/>
        <dbReference type="Rhea" id="RHEA-COMP:10532"/>
        <dbReference type="Rhea" id="RHEA-COMP:11991"/>
        <dbReference type="ChEBI" id="CHEBI:15378"/>
        <dbReference type="ChEBI" id="CHEBI:29965"/>
        <dbReference type="ChEBI" id="CHEBI:57856"/>
        <dbReference type="ChEBI" id="CHEBI:59789"/>
        <dbReference type="ChEBI" id="CHEBI:61897"/>
        <dbReference type="EC" id="2.1.1.319"/>
    </reaction>
</comment>
<keyword evidence="10" id="KW-0804">Transcription</keyword>
<evidence type="ECO:0000256" key="1">
    <source>
        <dbReference type="ARBA" id="ARBA00004123"/>
    </source>
</evidence>
<keyword evidence="11" id="KW-0539">Nucleus</keyword>
<evidence type="ECO:0000256" key="13">
    <source>
        <dbReference type="PROSITE-ProRule" id="PRU01015"/>
    </source>
</evidence>
<accession>A0AAF0EP52</accession>
<keyword evidence="7 13" id="KW-0949">S-adenosyl-L-methionine</keyword>
<dbReference type="Gene3D" id="2.70.160.11">
    <property type="entry name" value="Hnrnp arginine n-methyltransferase1"/>
    <property type="match status" value="1"/>
</dbReference>
<keyword evidence="16" id="KW-1185">Reference proteome</keyword>
<protein>
    <recommendedName>
        <fullName evidence="3">type I protein arginine methyltransferase</fullName>
        <ecNumber evidence="3">2.1.1.319</ecNumber>
    </recommendedName>
</protein>
<dbReference type="GO" id="GO:0005634">
    <property type="term" value="C:nucleus"/>
    <property type="evidence" value="ECO:0007669"/>
    <property type="project" value="UniProtKB-SubCell"/>
</dbReference>
<dbReference type="InterPro" id="IPR029063">
    <property type="entry name" value="SAM-dependent_MTases_sf"/>
</dbReference>
<dbReference type="InterPro" id="IPR025799">
    <property type="entry name" value="Arg_MeTrfase"/>
</dbReference>
<organism evidence="15 16">
    <name type="scientific">Malassezia nana</name>
    <dbReference type="NCBI Taxonomy" id="180528"/>
    <lineage>
        <taxon>Eukaryota</taxon>
        <taxon>Fungi</taxon>
        <taxon>Dikarya</taxon>
        <taxon>Basidiomycota</taxon>
        <taxon>Ustilaginomycotina</taxon>
        <taxon>Malasseziomycetes</taxon>
        <taxon>Malasseziales</taxon>
        <taxon>Malasseziaceae</taxon>
        <taxon>Malassezia</taxon>
    </lineage>
</organism>
<dbReference type="GO" id="GO:0070611">
    <property type="term" value="F:histone H3R2 methyltransferase activity"/>
    <property type="evidence" value="ECO:0007669"/>
    <property type="project" value="TreeGrafter"/>
</dbReference>
<dbReference type="Gene3D" id="3.40.50.150">
    <property type="entry name" value="Vaccinia Virus protein VP39"/>
    <property type="match status" value="1"/>
</dbReference>
<evidence type="ECO:0000256" key="7">
    <source>
        <dbReference type="ARBA" id="ARBA00022691"/>
    </source>
</evidence>
<keyword evidence="4" id="KW-0963">Cytoplasm</keyword>
<keyword evidence="8" id="KW-0156">Chromatin regulator</keyword>
<evidence type="ECO:0000256" key="8">
    <source>
        <dbReference type="ARBA" id="ARBA00022853"/>
    </source>
</evidence>
<dbReference type="GO" id="GO:0035242">
    <property type="term" value="F:protein-arginine omega-N asymmetric methyltransferase activity"/>
    <property type="evidence" value="ECO:0007669"/>
    <property type="project" value="UniProtKB-EC"/>
</dbReference>
<dbReference type="CDD" id="cd02440">
    <property type="entry name" value="AdoMet_MTases"/>
    <property type="match status" value="1"/>
</dbReference>
<sequence length="399" mass="44171">MAPEVGAEDGSKYDRKDEAYFGYYSMLTHQAQMLQDSVRTSAYQMSIMHHAATHFQNKVVMDVGAGTGILSLFALQAGARLVHAVEASNMAEYLRHIVQSAARGEGAPNAWSQNRLSVVHARVEDVTPQLLLENAPVSATDEDAQVDTIVSECLGVLLVHERMCETFIEARDRFLRPGGSMFPRIGTLCFSLLNDVRLWQEVRARGDWWSTSNFYGVDLTPFAEAAHAEAFASPVVGCFSPVHVVGAAADGANVDSVVCRYSIDFGTIQMDQLQAFDVPLAFDCIDEPVIVHGLGAWFDLSFLQSDDDLDVPGALQNAMTTSPFAPATHWAQVRLLLEEPLALNRGQRVLGSLHFCINEHRSYNIQADLYVPQAGLTEPLYRRTALWKLDKQTYSWETL</sequence>
<evidence type="ECO:0000313" key="15">
    <source>
        <dbReference type="EMBL" id="WFD28181.1"/>
    </source>
</evidence>
<dbReference type="EMBL" id="CP119897">
    <property type="protein sequence ID" value="WFD28181.1"/>
    <property type="molecule type" value="Genomic_DNA"/>
</dbReference>
<keyword evidence="5 13" id="KW-0489">Methyltransferase</keyword>
<evidence type="ECO:0000256" key="10">
    <source>
        <dbReference type="ARBA" id="ARBA00023163"/>
    </source>
</evidence>
<dbReference type="Pfam" id="PF06325">
    <property type="entry name" value="PrmA"/>
    <property type="match status" value="1"/>
</dbReference>
<dbReference type="AlphaFoldDB" id="A0AAF0EP52"/>
<dbReference type="PANTHER" id="PTHR11006:SF10">
    <property type="entry name" value="HISTONE-ARGININE METHYLTRANSFERASE CARMER-RELATED"/>
    <property type="match status" value="1"/>
</dbReference>
<dbReference type="SUPFAM" id="SSF53335">
    <property type="entry name" value="S-adenosyl-L-methionine-dependent methyltransferases"/>
    <property type="match status" value="1"/>
</dbReference>
<evidence type="ECO:0000256" key="3">
    <source>
        <dbReference type="ARBA" id="ARBA00011925"/>
    </source>
</evidence>